<evidence type="ECO:0000313" key="1">
    <source>
        <dbReference type="EMBL" id="RRD75226.1"/>
    </source>
</evidence>
<protein>
    <submittedName>
        <fullName evidence="1">Uncharacterized protein</fullName>
    </submittedName>
</protein>
<dbReference type="Proteomes" id="UP000279860">
    <property type="component" value="Unassembled WGS sequence"/>
</dbReference>
<name>A0A3P1YZG2_TANFO</name>
<evidence type="ECO:0000313" key="2">
    <source>
        <dbReference type="Proteomes" id="UP000279860"/>
    </source>
</evidence>
<proteinExistence type="predicted"/>
<dbReference type="AlphaFoldDB" id="A0A3P1YZG2"/>
<dbReference type="EMBL" id="RQYN01000021">
    <property type="protein sequence ID" value="RRD75226.1"/>
    <property type="molecule type" value="Genomic_DNA"/>
</dbReference>
<sequence>MKTIDIQQKKLKRRAGMLYRLRKKGVRCHTRTRTIFLPAGEDIESACQIGTLRREFGFVVQFEMI</sequence>
<comment type="caution">
    <text evidence="1">The sequence shown here is derived from an EMBL/GenBank/DDBJ whole genome shotgun (WGS) entry which is preliminary data.</text>
</comment>
<reference evidence="1 2" key="1">
    <citation type="submission" date="2018-11" db="EMBL/GenBank/DDBJ databases">
        <title>Genomes From Bacteria Associated with the Canine Oral Cavity: a Test Case for Automated Genome-Based Taxonomic Assignment.</title>
        <authorList>
            <person name="Coil D.A."/>
            <person name="Jospin G."/>
            <person name="Darling A.E."/>
            <person name="Wallis C."/>
            <person name="Davis I.J."/>
            <person name="Harris S."/>
            <person name="Eisen J.A."/>
            <person name="Holcombe L.J."/>
            <person name="O'Flynn C."/>
        </authorList>
    </citation>
    <scope>NUCLEOTIDE SEQUENCE [LARGE SCALE GENOMIC DNA]</scope>
    <source>
        <strain evidence="1 2">OH1426_COT-023</strain>
    </source>
</reference>
<accession>A0A3P1YZG2</accession>
<gene>
    <name evidence="1" type="ORF">EII41_06855</name>
</gene>
<organism evidence="1 2">
    <name type="scientific">Tannerella forsythia</name>
    <name type="common">Bacteroides forsythus</name>
    <dbReference type="NCBI Taxonomy" id="28112"/>
    <lineage>
        <taxon>Bacteria</taxon>
        <taxon>Pseudomonadati</taxon>
        <taxon>Bacteroidota</taxon>
        <taxon>Bacteroidia</taxon>
        <taxon>Bacteroidales</taxon>
        <taxon>Tannerellaceae</taxon>
        <taxon>Tannerella</taxon>
    </lineage>
</organism>